<gene>
    <name evidence="3" type="ORF">JKP88DRAFT_309989</name>
</gene>
<feature type="compositionally biased region" description="Low complexity" evidence="1">
    <location>
        <begin position="253"/>
        <end position="267"/>
    </location>
</feature>
<feature type="region of interest" description="Disordered" evidence="1">
    <location>
        <begin position="80"/>
        <end position="106"/>
    </location>
</feature>
<feature type="signal peptide" evidence="2">
    <location>
        <begin position="1"/>
        <end position="26"/>
    </location>
</feature>
<dbReference type="Proteomes" id="UP000664859">
    <property type="component" value="Unassembled WGS sequence"/>
</dbReference>
<reference evidence="3" key="1">
    <citation type="submission" date="2021-02" db="EMBL/GenBank/DDBJ databases">
        <title>First Annotated Genome of the Yellow-green Alga Tribonema minus.</title>
        <authorList>
            <person name="Mahan K.M."/>
        </authorList>
    </citation>
    <scope>NUCLEOTIDE SEQUENCE</scope>
    <source>
        <strain evidence="3">UTEX B ZZ1240</strain>
    </source>
</reference>
<sequence length="1199" mass="130701">MPCSATLWHPLASFICILILAATANASNNSSSCLPLSQGFGTFLDTSKSASAFSDDACFGTGSDLQCECSTQAPLLQRTHGRSRVPHCHQDTDQQTERGAAGEIHPRSSVLRRGVVSQVPGPDKWASCESCALEGTAGPLGQPILRGVLFDPEGDISGDGASDPNDMVLSELRWSVFFKDTHTNPWSRVRGRVTRDAFDGAACARYVETPTIVLHVLTWHVGHLIVDVLEPLYDMLYGGRWLQQQQQRSTADAEAQQRSSEAQQCSADARQRSGARDPRDVILVLDIDSQEQRVTHHRRVLRTVYADTPFSLLQEQRVGHHRRVLLAVYADTPFSLLQAFTAHPIHSMGALAALDGLTCFRQLHVGLDTSGSYYARGQARHPAVLAPPTSQEDWELQQRYTAFARFLRGAAAPQHGSAELPLQQHRAAWPDAQQQQRQQQQQQQDAPQLVTFVVRGGARALENQATLVATAQRACAVERCRVIQLDLTGIGEADMLVKTHYMPLSDTYPSHIPTIPPPPPARVQVDLAAMGFREQADVLANTRVLIGQYGTGLHNVPLMPPGGAVIVLVMPGWCEFLWHMANQAIAAGQHVLAHCQEVAVASGARRWHRFNFSRRAWLQARRNALQVRRASRVAPWISCRLAPAVAFVKRCTEARSRCCLLCAQVQMCLQPLRRGERGGRALCVRMDETAEHTVTEVYVPSAQAGDILTIKAWLSEGGVPLEGSVTYASLTLPGPPGFPPVGLAGVEWHRGGGGGHLPVLIPARTVNLHVTFAGDGSGGGGGSGGGAVEDEVVVLSADVGDDMAQQRAAAELCAARAVATPQCVAVSQSLAALAVLEARTALLGLPGVQQRPTPQRPFVFLHLDKCGFDSQSLAALAVLEARTALLGLPGVQQRPTPQRPFVFLHLDKCGGSSIRKLVMQGALLSGLTYFGPCFDGYQYNPTPKSCLRFDLATVPEEQRAKLEVVALHPRHGWGAWRELPAVASEADVSCFFMVRHPVERVVSYYYDRVATTLSEPRLNALSPAALRDVMLTTYGTSAAKLDDGTPPFFTDEGMVDAGCKLLNEAVVHTGREINKFTQEPVHALPYTLELAQSRLNRCVVGLLDRWDDTKAALAKWFPWMVYEIDIVNHRSKAEKETLTSLRPELRAVVEMLNPCDMALYAHARARFEAQMQVVTLTRRYAALGIIAQPSDNRAGVPAA</sequence>
<protein>
    <submittedName>
        <fullName evidence="3">Uncharacterized protein</fullName>
    </submittedName>
</protein>
<dbReference type="PANTHER" id="PTHR20961">
    <property type="entry name" value="GLYCOSYLTRANSFERASE"/>
    <property type="match status" value="1"/>
</dbReference>
<evidence type="ECO:0000256" key="1">
    <source>
        <dbReference type="SAM" id="MobiDB-lite"/>
    </source>
</evidence>
<dbReference type="GO" id="GO:0016757">
    <property type="term" value="F:glycosyltransferase activity"/>
    <property type="evidence" value="ECO:0007669"/>
    <property type="project" value="InterPro"/>
</dbReference>
<dbReference type="GO" id="GO:0016020">
    <property type="term" value="C:membrane"/>
    <property type="evidence" value="ECO:0007669"/>
    <property type="project" value="InterPro"/>
</dbReference>
<dbReference type="Pfam" id="PF03567">
    <property type="entry name" value="Sulfotransfer_2"/>
    <property type="match status" value="1"/>
</dbReference>
<dbReference type="InterPro" id="IPR007657">
    <property type="entry name" value="Glycosyltransferase_61"/>
</dbReference>
<dbReference type="InterPro" id="IPR005331">
    <property type="entry name" value="Sulfotransferase"/>
</dbReference>
<proteinExistence type="predicted"/>
<keyword evidence="4" id="KW-1185">Reference proteome</keyword>
<organism evidence="3 4">
    <name type="scientific">Tribonema minus</name>
    <dbReference type="NCBI Taxonomy" id="303371"/>
    <lineage>
        <taxon>Eukaryota</taxon>
        <taxon>Sar</taxon>
        <taxon>Stramenopiles</taxon>
        <taxon>Ochrophyta</taxon>
        <taxon>PX clade</taxon>
        <taxon>Xanthophyceae</taxon>
        <taxon>Tribonematales</taxon>
        <taxon>Tribonemataceae</taxon>
        <taxon>Tribonema</taxon>
    </lineage>
</organism>
<dbReference type="InterPro" id="IPR027417">
    <property type="entry name" value="P-loop_NTPase"/>
</dbReference>
<comment type="caution">
    <text evidence="3">The sequence shown here is derived from an EMBL/GenBank/DDBJ whole genome shotgun (WGS) entry which is preliminary data.</text>
</comment>
<dbReference type="SUPFAM" id="SSF52540">
    <property type="entry name" value="P-loop containing nucleoside triphosphate hydrolases"/>
    <property type="match status" value="1"/>
</dbReference>
<dbReference type="OrthoDB" id="205395at2759"/>
<feature type="chain" id="PRO_5033045887" evidence="2">
    <location>
        <begin position="27"/>
        <end position="1199"/>
    </location>
</feature>
<keyword evidence="2" id="KW-0732">Signal</keyword>
<dbReference type="AlphaFoldDB" id="A0A835ZBU0"/>
<evidence type="ECO:0000313" key="4">
    <source>
        <dbReference type="Proteomes" id="UP000664859"/>
    </source>
</evidence>
<dbReference type="EMBL" id="JAFCMP010000113">
    <property type="protein sequence ID" value="KAG5186063.1"/>
    <property type="molecule type" value="Genomic_DNA"/>
</dbReference>
<accession>A0A835ZBU0</accession>
<dbReference type="GO" id="GO:0008146">
    <property type="term" value="F:sulfotransferase activity"/>
    <property type="evidence" value="ECO:0007669"/>
    <property type="project" value="InterPro"/>
</dbReference>
<dbReference type="Gene3D" id="3.40.50.300">
    <property type="entry name" value="P-loop containing nucleotide triphosphate hydrolases"/>
    <property type="match status" value="1"/>
</dbReference>
<evidence type="ECO:0000256" key="2">
    <source>
        <dbReference type="SAM" id="SignalP"/>
    </source>
</evidence>
<name>A0A835ZBU0_9STRA</name>
<evidence type="ECO:0000313" key="3">
    <source>
        <dbReference type="EMBL" id="KAG5186063.1"/>
    </source>
</evidence>
<feature type="region of interest" description="Disordered" evidence="1">
    <location>
        <begin position="248"/>
        <end position="274"/>
    </location>
</feature>